<dbReference type="SMART" id="SM00065">
    <property type="entry name" value="GAF"/>
    <property type="match status" value="1"/>
</dbReference>
<reference evidence="2 3" key="1">
    <citation type="submission" date="2010-07" db="EMBL/GenBank/DDBJ databases">
        <title>The draft genome of Paenibacillus curdlanolyticus YK9.</title>
        <authorList>
            <consortium name="US DOE Joint Genome Institute (JGI-PGF)"/>
            <person name="Lucas S."/>
            <person name="Copeland A."/>
            <person name="Lapidus A."/>
            <person name="Cheng J.-F."/>
            <person name="Bruce D."/>
            <person name="Goodwin L."/>
            <person name="Pitluck S."/>
            <person name="Land M.L."/>
            <person name="Hauser L."/>
            <person name="Chang Y.-J."/>
            <person name="Jeffries C."/>
            <person name="Anderson I.J."/>
            <person name="Johnson E."/>
            <person name="Loganathan U."/>
            <person name="Mulhopadhyay B."/>
            <person name="Kyrpides N."/>
            <person name="Woyke T.J."/>
        </authorList>
    </citation>
    <scope>NUCLEOTIDE SEQUENCE [LARGE SCALE GENOMIC DNA]</scope>
    <source>
        <strain evidence="2 3">YK9</strain>
    </source>
</reference>
<accession>E0I3Q5</accession>
<dbReference type="Proteomes" id="UP000005387">
    <property type="component" value="Unassembled WGS sequence"/>
</dbReference>
<dbReference type="GO" id="GO:0043709">
    <property type="term" value="P:cell adhesion involved in single-species biofilm formation"/>
    <property type="evidence" value="ECO:0007669"/>
    <property type="project" value="TreeGrafter"/>
</dbReference>
<dbReference type="GO" id="GO:0052621">
    <property type="term" value="F:diguanylate cyclase activity"/>
    <property type="evidence" value="ECO:0007669"/>
    <property type="project" value="TreeGrafter"/>
</dbReference>
<dbReference type="PROSITE" id="PS50887">
    <property type="entry name" value="GGDEF"/>
    <property type="match status" value="1"/>
</dbReference>
<evidence type="ECO:0000259" key="1">
    <source>
        <dbReference type="PROSITE" id="PS50887"/>
    </source>
</evidence>
<dbReference type="GO" id="GO:0005886">
    <property type="term" value="C:plasma membrane"/>
    <property type="evidence" value="ECO:0007669"/>
    <property type="project" value="TreeGrafter"/>
</dbReference>
<evidence type="ECO:0000313" key="2">
    <source>
        <dbReference type="EMBL" id="EFM12919.1"/>
    </source>
</evidence>
<dbReference type="SUPFAM" id="SSF55073">
    <property type="entry name" value="Nucleotide cyclase"/>
    <property type="match status" value="1"/>
</dbReference>
<feature type="domain" description="GGDEF" evidence="1">
    <location>
        <begin position="512"/>
        <end position="639"/>
    </location>
</feature>
<evidence type="ECO:0000313" key="3">
    <source>
        <dbReference type="Proteomes" id="UP000005387"/>
    </source>
</evidence>
<dbReference type="PANTHER" id="PTHR45138:SF9">
    <property type="entry name" value="DIGUANYLATE CYCLASE DGCM-RELATED"/>
    <property type="match status" value="1"/>
</dbReference>
<dbReference type="Pfam" id="PF13185">
    <property type="entry name" value="GAF_2"/>
    <property type="match status" value="1"/>
</dbReference>
<dbReference type="SUPFAM" id="SSF55781">
    <property type="entry name" value="GAF domain-like"/>
    <property type="match status" value="2"/>
</dbReference>
<dbReference type="CDD" id="cd01949">
    <property type="entry name" value="GGDEF"/>
    <property type="match status" value="1"/>
</dbReference>
<dbReference type="InterPro" id="IPR003018">
    <property type="entry name" value="GAF"/>
</dbReference>
<dbReference type="FunFam" id="3.30.70.270:FF:000001">
    <property type="entry name" value="Diguanylate cyclase domain protein"/>
    <property type="match status" value="1"/>
</dbReference>
<gene>
    <name evidence="2" type="ORF">PaecuDRAFT_0430</name>
</gene>
<sequence length="639" mass="71649">MRQHILNDAETSAGRSEQASDLWYESEDINANDVPYLMSLLRESFSQWLAESNGLPLMNSVALSLFTPELAVADTAGALARNVPMDEVALQAAQEAFAAQAASIVHGSGCEAVAIPLMRRKDEQQPFAVLTAVAPEADDVLIAQLQAATYHLRGCFYRRFERMFIADIIQHQRISERDAQHRASLFAAAKRLYDGIDVGSVLSEMMQSLVALYPDSRIRLYLSQDHMKGDARVKPLHFNHPSGDFVAKSFLEAKPFVRGREGGLVDLAVPMSGKQAVYGVLRLLINEDLWDAADLPALVLLADTAGSAFENAKLYEQSNVLIGELRLINELTKLLSQSLKLKDIFNYTTSELLRIYQADCCCLLSYDKTLNKFVVMSSNLPSFENEQFSIEYGFTGVVYRSQEPVIISDYWQSNNVSSRWMDDSGSRSLIAAPILSGSEVVGVILVGHRSPNYFSYENYKLLQVLSSHIGLAMSNASLHAEVRRMVITDHLTGLSARHYLNDRIQRKQRKDRCGSLIVVDIDKFKSINDTYGHQVGDQILMQVSETIKASIRETDIAARWGGEELAIYLPEIRREQAYRIAERIRKKVELETHPSVTVSCGLSEWTFEDEKVSVESLFYRADMALYQAKNSGRNRIYIG</sequence>
<dbReference type="InterPro" id="IPR000160">
    <property type="entry name" value="GGDEF_dom"/>
</dbReference>
<proteinExistence type="predicted"/>
<dbReference type="EMBL" id="AEDD01000001">
    <property type="protein sequence ID" value="EFM12919.1"/>
    <property type="molecule type" value="Genomic_DNA"/>
</dbReference>
<dbReference type="eggNOG" id="COG2203">
    <property type="taxonomic scope" value="Bacteria"/>
</dbReference>
<dbReference type="Gene3D" id="3.30.450.40">
    <property type="match status" value="2"/>
</dbReference>
<dbReference type="PANTHER" id="PTHR45138">
    <property type="entry name" value="REGULATORY COMPONENTS OF SENSORY TRANSDUCTION SYSTEM"/>
    <property type="match status" value="1"/>
</dbReference>
<keyword evidence="3" id="KW-1185">Reference proteome</keyword>
<protein>
    <submittedName>
        <fullName evidence="2">Diguanylate cyclase with GAF sensor</fullName>
    </submittedName>
</protein>
<dbReference type="SMART" id="SM00267">
    <property type="entry name" value="GGDEF"/>
    <property type="match status" value="1"/>
</dbReference>
<dbReference type="InterPro" id="IPR029787">
    <property type="entry name" value="Nucleotide_cyclase"/>
</dbReference>
<dbReference type="InterPro" id="IPR029016">
    <property type="entry name" value="GAF-like_dom_sf"/>
</dbReference>
<dbReference type="AlphaFoldDB" id="E0I3Q5"/>
<dbReference type="RefSeq" id="WP_006036447.1">
    <property type="nucleotide sequence ID" value="NZ_AEDD01000001.1"/>
</dbReference>
<name>E0I3Q5_9BACL</name>
<dbReference type="eggNOG" id="COG2199">
    <property type="taxonomic scope" value="Bacteria"/>
</dbReference>
<organism evidence="2 3">
    <name type="scientific">Paenibacillus curdlanolyticus YK9</name>
    <dbReference type="NCBI Taxonomy" id="717606"/>
    <lineage>
        <taxon>Bacteria</taxon>
        <taxon>Bacillati</taxon>
        <taxon>Bacillota</taxon>
        <taxon>Bacilli</taxon>
        <taxon>Bacillales</taxon>
        <taxon>Paenibacillaceae</taxon>
        <taxon>Paenibacillus</taxon>
    </lineage>
</organism>
<dbReference type="Pfam" id="PF00990">
    <property type="entry name" value="GGDEF"/>
    <property type="match status" value="1"/>
</dbReference>
<dbReference type="InterPro" id="IPR050469">
    <property type="entry name" value="Diguanylate_Cyclase"/>
</dbReference>
<dbReference type="NCBIfam" id="TIGR00254">
    <property type="entry name" value="GGDEF"/>
    <property type="match status" value="1"/>
</dbReference>
<dbReference type="Gene3D" id="3.30.70.270">
    <property type="match status" value="1"/>
</dbReference>
<dbReference type="GO" id="GO:1902201">
    <property type="term" value="P:negative regulation of bacterial-type flagellum-dependent cell motility"/>
    <property type="evidence" value="ECO:0007669"/>
    <property type="project" value="TreeGrafter"/>
</dbReference>
<dbReference type="STRING" id="717606.PaecuDRAFT_0430"/>
<dbReference type="InterPro" id="IPR043128">
    <property type="entry name" value="Rev_trsase/Diguanyl_cyclase"/>
</dbReference>